<reference evidence="1" key="1">
    <citation type="journal article" date="2023" name="G3 (Bethesda)">
        <title>A reference genome for the long-term kleptoplast-retaining sea slug Elysia crispata morphotype clarki.</title>
        <authorList>
            <person name="Eastman K.E."/>
            <person name="Pendleton A.L."/>
            <person name="Shaikh M.A."/>
            <person name="Suttiyut T."/>
            <person name="Ogas R."/>
            <person name="Tomko P."/>
            <person name="Gavelis G."/>
            <person name="Widhalm J.R."/>
            <person name="Wisecaver J.H."/>
        </authorList>
    </citation>
    <scope>NUCLEOTIDE SEQUENCE</scope>
    <source>
        <strain evidence="1">ECLA1</strain>
    </source>
</reference>
<sequence>MNFDLSAMNVEQDAYLLRLIRVEQPKRLRTKDEDRKRSRNNMSSFLLTNQGKGHLRVCKATLCGVLVPHSPDWPVRVEARLLNDLYSVDGGLKLPQKEFTSPSGTSLNGYCPGISLDLVTHVAKHFGSTKKPVLKPEVDVVALNWTRGSGML</sequence>
<comment type="caution">
    <text evidence="1">The sequence shown here is derived from an EMBL/GenBank/DDBJ whole genome shotgun (WGS) entry which is preliminary data.</text>
</comment>
<dbReference type="EMBL" id="JAWDGP010004880">
    <property type="protein sequence ID" value="KAK3761496.1"/>
    <property type="molecule type" value="Genomic_DNA"/>
</dbReference>
<evidence type="ECO:0000313" key="2">
    <source>
        <dbReference type="Proteomes" id="UP001283361"/>
    </source>
</evidence>
<organism evidence="1 2">
    <name type="scientific">Elysia crispata</name>
    <name type="common">lettuce slug</name>
    <dbReference type="NCBI Taxonomy" id="231223"/>
    <lineage>
        <taxon>Eukaryota</taxon>
        <taxon>Metazoa</taxon>
        <taxon>Spiralia</taxon>
        <taxon>Lophotrochozoa</taxon>
        <taxon>Mollusca</taxon>
        <taxon>Gastropoda</taxon>
        <taxon>Heterobranchia</taxon>
        <taxon>Euthyneura</taxon>
        <taxon>Panpulmonata</taxon>
        <taxon>Sacoglossa</taxon>
        <taxon>Placobranchoidea</taxon>
        <taxon>Plakobranchidae</taxon>
        <taxon>Elysia</taxon>
    </lineage>
</organism>
<dbReference type="Proteomes" id="UP001283361">
    <property type="component" value="Unassembled WGS sequence"/>
</dbReference>
<name>A0AAE0Z3A7_9GAST</name>
<keyword evidence="2" id="KW-1185">Reference proteome</keyword>
<accession>A0AAE0Z3A7</accession>
<evidence type="ECO:0000313" key="1">
    <source>
        <dbReference type="EMBL" id="KAK3761496.1"/>
    </source>
</evidence>
<protein>
    <submittedName>
        <fullName evidence="1">Uncharacterized protein</fullName>
    </submittedName>
</protein>
<gene>
    <name evidence="1" type="ORF">RRG08_056581</name>
</gene>
<dbReference type="AlphaFoldDB" id="A0AAE0Z3A7"/>
<proteinExistence type="predicted"/>